<proteinExistence type="predicted"/>
<dbReference type="VEuPathDB" id="TriTrypDB:LtaPh_3235600"/>
<feature type="region of interest" description="Disordered" evidence="1">
    <location>
        <begin position="102"/>
        <end position="133"/>
    </location>
</feature>
<reference evidence="2" key="1">
    <citation type="submission" date="2019-11" db="EMBL/GenBank/DDBJ databases">
        <title>Leishmania tarentolae CDS.</title>
        <authorList>
            <person name="Goto Y."/>
            <person name="Yamagishi J."/>
        </authorList>
    </citation>
    <scope>NUCLEOTIDE SEQUENCE [LARGE SCALE GENOMIC DNA]</scope>
    <source>
        <strain evidence="2">Parrot Tar II</strain>
    </source>
</reference>
<evidence type="ECO:0000256" key="1">
    <source>
        <dbReference type="SAM" id="MobiDB-lite"/>
    </source>
</evidence>
<dbReference type="AlphaFoldDB" id="A0A640KVY9"/>
<name>A0A640KVY9_LEITA</name>
<sequence>MAQLEVLAALRRLRACVTDTVALATLEAAHETIPRCSAAKKGNNGATGCGRWVLPYCPPRLWSTLRPQWRELTRSAAVLARPDLLEVVTDMKSGCGFSEAAAEPKAGRQLGAASAKKSSARRGRSVKGVAHLV</sequence>
<gene>
    <name evidence="2" type="ORF">LtaPh_3235600</name>
</gene>
<comment type="caution">
    <text evidence="2">The sequence shown here is derived from an EMBL/GenBank/DDBJ whole genome shotgun (WGS) entry which is preliminary data.</text>
</comment>
<accession>A0A640KVY9</accession>
<organism evidence="2 3">
    <name type="scientific">Leishmania tarentolae</name>
    <name type="common">Sauroleishmania tarentolae</name>
    <dbReference type="NCBI Taxonomy" id="5689"/>
    <lineage>
        <taxon>Eukaryota</taxon>
        <taxon>Discoba</taxon>
        <taxon>Euglenozoa</taxon>
        <taxon>Kinetoplastea</taxon>
        <taxon>Metakinetoplastina</taxon>
        <taxon>Trypanosomatida</taxon>
        <taxon>Trypanosomatidae</taxon>
        <taxon>Leishmaniinae</taxon>
        <taxon>Leishmania</taxon>
        <taxon>lizard Leishmania</taxon>
    </lineage>
</organism>
<protein>
    <submittedName>
        <fullName evidence="2">Uncharacterized protein</fullName>
    </submittedName>
</protein>
<dbReference type="EMBL" id="BLBS01000049">
    <property type="protein sequence ID" value="GET91679.1"/>
    <property type="molecule type" value="Genomic_DNA"/>
</dbReference>
<evidence type="ECO:0000313" key="2">
    <source>
        <dbReference type="EMBL" id="GET91679.1"/>
    </source>
</evidence>
<keyword evidence="3" id="KW-1185">Reference proteome</keyword>
<dbReference type="Proteomes" id="UP000419144">
    <property type="component" value="Unassembled WGS sequence"/>
</dbReference>
<evidence type="ECO:0000313" key="3">
    <source>
        <dbReference type="Proteomes" id="UP000419144"/>
    </source>
</evidence>